<dbReference type="Proteomes" id="UP001222325">
    <property type="component" value="Unassembled WGS sequence"/>
</dbReference>
<dbReference type="EMBL" id="JARJCN010000002">
    <property type="protein sequence ID" value="KAJ7103278.1"/>
    <property type="molecule type" value="Genomic_DNA"/>
</dbReference>
<name>A0AAD6XXM7_9AGAR</name>
<protein>
    <submittedName>
        <fullName evidence="1">Uncharacterized protein</fullName>
    </submittedName>
</protein>
<evidence type="ECO:0000313" key="1">
    <source>
        <dbReference type="EMBL" id="KAJ7103278.1"/>
    </source>
</evidence>
<proteinExistence type="predicted"/>
<dbReference type="AlphaFoldDB" id="A0AAD6XXM7"/>
<sequence length="74" mass="8343">RIGCLPPYEGIRMYVARVDPHPIFGCEVCLDVVPSQLNDVTDVQHEYLRRLLGVHSRCVLSALFIETGVVLLSY</sequence>
<accession>A0AAD6XXM7</accession>
<comment type="caution">
    <text evidence="1">The sequence shown here is derived from an EMBL/GenBank/DDBJ whole genome shotgun (WGS) entry which is preliminary data.</text>
</comment>
<reference evidence="1" key="1">
    <citation type="submission" date="2023-03" db="EMBL/GenBank/DDBJ databases">
        <title>Massive genome expansion in bonnet fungi (Mycena s.s.) driven by repeated elements and novel gene families across ecological guilds.</title>
        <authorList>
            <consortium name="Lawrence Berkeley National Laboratory"/>
            <person name="Harder C.B."/>
            <person name="Miyauchi S."/>
            <person name="Viragh M."/>
            <person name="Kuo A."/>
            <person name="Thoen E."/>
            <person name="Andreopoulos B."/>
            <person name="Lu D."/>
            <person name="Skrede I."/>
            <person name="Drula E."/>
            <person name="Henrissat B."/>
            <person name="Morin E."/>
            <person name="Kohler A."/>
            <person name="Barry K."/>
            <person name="LaButti K."/>
            <person name="Morin E."/>
            <person name="Salamov A."/>
            <person name="Lipzen A."/>
            <person name="Mereny Z."/>
            <person name="Hegedus B."/>
            <person name="Baldrian P."/>
            <person name="Stursova M."/>
            <person name="Weitz H."/>
            <person name="Taylor A."/>
            <person name="Grigoriev I.V."/>
            <person name="Nagy L.G."/>
            <person name="Martin F."/>
            <person name="Kauserud H."/>
        </authorList>
    </citation>
    <scope>NUCLEOTIDE SEQUENCE</scope>
    <source>
        <strain evidence="1">CBHHK173m</strain>
    </source>
</reference>
<keyword evidence="2" id="KW-1185">Reference proteome</keyword>
<evidence type="ECO:0000313" key="2">
    <source>
        <dbReference type="Proteomes" id="UP001222325"/>
    </source>
</evidence>
<organism evidence="1 2">
    <name type="scientific">Mycena belliarum</name>
    <dbReference type="NCBI Taxonomy" id="1033014"/>
    <lineage>
        <taxon>Eukaryota</taxon>
        <taxon>Fungi</taxon>
        <taxon>Dikarya</taxon>
        <taxon>Basidiomycota</taxon>
        <taxon>Agaricomycotina</taxon>
        <taxon>Agaricomycetes</taxon>
        <taxon>Agaricomycetidae</taxon>
        <taxon>Agaricales</taxon>
        <taxon>Marasmiineae</taxon>
        <taxon>Mycenaceae</taxon>
        <taxon>Mycena</taxon>
    </lineage>
</organism>
<feature type="non-terminal residue" evidence="1">
    <location>
        <position position="1"/>
    </location>
</feature>
<gene>
    <name evidence="1" type="ORF">B0H15DRAFT_811721</name>
</gene>
<feature type="non-terminal residue" evidence="1">
    <location>
        <position position="74"/>
    </location>
</feature>